<organism evidence="1">
    <name type="scientific">Arundo donax</name>
    <name type="common">Giant reed</name>
    <name type="synonym">Donax arundinaceus</name>
    <dbReference type="NCBI Taxonomy" id="35708"/>
    <lineage>
        <taxon>Eukaryota</taxon>
        <taxon>Viridiplantae</taxon>
        <taxon>Streptophyta</taxon>
        <taxon>Embryophyta</taxon>
        <taxon>Tracheophyta</taxon>
        <taxon>Spermatophyta</taxon>
        <taxon>Magnoliopsida</taxon>
        <taxon>Liliopsida</taxon>
        <taxon>Poales</taxon>
        <taxon>Poaceae</taxon>
        <taxon>PACMAD clade</taxon>
        <taxon>Arundinoideae</taxon>
        <taxon>Arundineae</taxon>
        <taxon>Arundo</taxon>
    </lineage>
</organism>
<sequence>MMPPRNKLWTLLVNKLLS</sequence>
<dbReference type="EMBL" id="GBRH01168008">
    <property type="protein sequence ID" value="JAE29888.1"/>
    <property type="molecule type" value="Transcribed_RNA"/>
</dbReference>
<accession>A0A0A9HAE3</accession>
<proteinExistence type="predicted"/>
<reference evidence="1" key="1">
    <citation type="submission" date="2014-09" db="EMBL/GenBank/DDBJ databases">
        <authorList>
            <person name="Magalhaes I.L.F."/>
            <person name="Oliveira U."/>
            <person name="Santos F.R."/>
            <person name="Vidigal T.H.D.A."/>
            <person name="Brescovit A.D."/>
            <person name="Santos A.J."/>
        </authorList>
    </citation>
    <scope>NUCLEOTIDE SEQUENCE</scope>
    <source>
        <tissue evidence="1">Shoot tissue taken approximately 20 cm above the soil surface</tissue>
    </source>
</reference>
<reference evidence="1" key="2">
    <citation type="journal article" date="2015" name="Data Brief">
        <title>Shoot transcriptome of the giant reed, Arundo donax.</title>
        <authorList>
            <person name="Barrero R.A."/>
            <person name="Guerrero F.D."/>
            <person name="Moolhuijzen P."/>
            <person name="Goolsby J.A."/>
            <person name="Tidwell J."/>
            <person name="Bellgard S.E."/>
            <person name="Bellgard M.I."/>
        </authorList>
    </citation>
    <scope>NUCLEOTIDE SEQUENCE</scope>
    <source>
        <tissue evidence="1">Shoot tissue taken approximately 20 cm above the soil surface</tissue>
    </source>
</reference>
<protein>
    <submittedName>
        <fullName evidence="1">Uncharacterized protein</fullName>
    </submittedName>
</protein>
<name>A0A0A9HAE3_ARUDO</name>
<dbReference type="AlphaFoldDB" id="A0A0A9HAE3"/>
<evidence type="ECO:0000313" key="1">
    <source>
        <dbReference type="EMBL" id="JAE29888.1"/>
    </source>
</evidence>